<keyword evidence="2" id="KW-1185">Reference proteome</keyword>
<gene>
    <name evidence="1" type="ORF">ACFPIK_07735</name>
</gene>
<organism evidence="1 2">
    <name type="scientific">Algoriphagus aquatilis</name>
    <dbReference type="NCBI Taxonomy" id="490186"/>
    <lineage>
        <taxon>Bacteria</taxon>
        <taxon>Pseudomonadati</taxon>
        <taxon>Bacteroidota</taxon>
        <taxon>Cytophagia</taxon>
        <taxon>Cytophagales</taxon>
        <taxon>Cyclobacteriaceae</taxon>
        <taxon>Algoriphagus</taxon>
    </lineage>
</organism>
<dbReference type="Proteomes" id="UP001596163">
    <property type="component" value="Unassembled WGS sequence"/>
</dbReference>
<protein>
    <submittedName>
        <fullName evidence="1">Uncharacterized protein</fullName>
    </submittedName>
</protein>
<dbReference type="EMBL" id="JBHSKS010000004">
    <property type="protein sequence ID" value="MFC5191654.1"/>
    <property type="molecule type" value="Genomic_DNA"/>
</dbReference>
<dbReference type="RefSeq" id="WP_377913899.1">
    <property type="nucleotide sequence ID" value="NZ_JBHSKS010000004.1"/>
</dbReference>
<comment type="caution">
    <text evidence="1">The sequence shown here is derived from an EMBL/GenBank/DDBJ whole genome shotgun (WGS) entry which is preliminary data.</text>
</comment>
<reference evidence="2" key="1">
    <citation type="journal article" date="2019" name="Int. J. Syst. Evol. Microbiol.">
        <title>The Global Catalogue of Microorganisms (GCM) 10K type strain sequencing project: providing services to taxonomists for standard genome sequencing and annotation.</title>
        <authorList>
            <consortium name="The Broad Institute Genomics Platform"/>
            <consortium name="The Broad Institute Genome Sequencing Center for Infectious Disease"/>
            <person name="Wu L."/>
            <person name="Ma J."/>
        </authorList>
    </citation>
    <scope>NUCLEOTIDE SEQUENCE [LARGE SCALE GENOMIC DNA]</scope>
    <source>
        <strain evidence="2">CGMCC 1.7030</strain>
    </source>
</reference>
<name>A0ABW0BXA4_9BACT</name>
<sequence length="66" mass="7877">MKELIIYLVLLLAILGHLVVASKMYKEVNADKGLTFKQKNDWKLKALLFPALFWFYYRQEKKKRAT</sequence>
<evidence type="ECO:0000313" key="1">
    <source>
        <dbReference type="EMBL" id="MFC5191654.1"/>
    </source>
</evidence>
<accession>A0ABW0BXA4</accession>
<proteinExistence type="predicted"/>
<evidence type="ECO:0000313" key="2">
    <source>
        <dbReference type="Proteomes" id="UP001596163"/>
    </source>
</evidence>